<organism evidence="3">
    <name type="scientific">Nippostrongylus brasiliensis</name>
    <name type="common">Rat hookworm</name>
    <dbReference type="NCBI Taxonomy" id="27835"/>
    <lineage>
        <taxon>Eukaryota</taxon>
        <taxon>Metazoa</taxon>
        <taxon>Ecdysozoa</taxon>
        <taxon>Nematoda</taxon>
        <taxon>Chromadorea</taxon>
        <taxon>Rhabditida</taxon>
        <taxon>Rhabditina</taxon>
        <taxon>Rhabditomorpha</taxon>
        <taxon>Strongyloidea</taxon>
        <taxon>Heligmosomidae</taxon>
        <taxon>Nippostrongylus</taxon>
    </lineage>
</organism>
<dbReference type="AlphaFoldDB" id="A0A0N4YPL0"/>
<evidence type="ECO:0000313" key="3">
    <source>
        <dbReference type="WBParaSite" id="NBR_0001918101-mRNA-1"/>
    </source>
</evidence>
<dbReference type="Proteomes" id="UP000271162">
    <property type="component" value="Unassembled WGS sequence"/>
</dbReference>
<sequence>MIETDAVLYTNRNDYDQIPAYQCYRDLIKISVYNFLYIRTTHQIIGRERLRISITDCTEAVTNKILHGHALTETMPGLLSTPEIDEEDVSLPILGSTIYARSVYSVVTDSITIIDEHTLLSPLGNLDNCTISTGSCILEDDVIIWEPVTIQPTCPLQKVDTFNAIVTLRYVLIPEYDLAFEFNPDYFQAYQLLRFCNITQGYLSTSNHILVFPNIPNNIMLHDFLIRGKNPQRRDTKTLILANNQESDYTLVAREPRLVYQLFNSEELPPFDTHPITDNRLLYAIQTWNVTQQAYVTENIATANSANSTLSLNPAH</sequence>
<reference evidence="1 2" key="2">
    <citation type="submission" date="2018-11" db="EMBL/GenBank/DDBJ databases">
        <authorList>
            <consortium name="Pathogen Informatics"/>
        </authorList>
    </citation>
    <scope>NUCLEOTIDE SEQUENCE [LARGE SCALE GENOMIC DNA]</scope>
</reference>
<dbReference type="STRING" id="27835.A0A0N4YPL0"/>
<protein>
    <submittedName>
        <fullName evidence="3">VP39</fullName>
    </submittedName>
</protein>
<evidence type="ECO:0000313" key="2">
    <source>
        <dbReference type="Proteomes" id="UP000271162"/>
    </source>
</evidence>
<accession>A0A0N4YPL0</accession>
<gene>
    <name evidence="1" type="ORF">NBR_LOCUS19182</name>
</gene>
<name>A0A0N4YPL0_NIPBR</name>
<dbReference type="WBParaSite" id="NBR_0001918101-mRNA-1">
    <property type="protein sequence ID" value="NBR_0001918101-mRNA-1"/>
    <property type="gene ID" value="NBR_0001918101"/>
</dbReference>
<proteinExistence type="predicted"/>
<reference evidence="3" key="1">
    <citation type="submission" date="2017-02" db="UniProtKB">
        <authorList>
            <consortium name="WormBaseParasite"/>
        </authorList>
    </citation>
    <scope>IDENTIFICATION</scope>
</reference>
<keyword evidence="2" id="KW-1185">Reference proteome</keyword>
<dbReference type="EMBL" id="UYSL01023954">
    <property type="protein sequence ID" value="VDL82911.1"/>
    <property type="molecule type" value="Genomic_DNA"/>
</dbReference>
<evidence type="ECO:0000313" key="1">
    <source>
        <dbReference type="EMBL" id="VDL82911.1"/>
    </source>
</evidence>